<keyword evidence="1" id="KW-0378">Hydrolase</keyword>
<proteinExistence type="predicted"/>
<protein>
    <submittedName>
        <fullName evidence="1">Glycosyl hydrolase, BNR repeat-containing protein</fullName>
    </submittedName>
</protein>
<dbReference type="AlphaFoldDB" id="T1A6V4"/>
<dbReference type="GO" id="GO:0016787">
    <property type="term" value="F:hydrolase activity"/>
    <property type="evidence" value="ECO:0007669"/>
    <property type="project" value="UniProtKB-KW"/>
</dbReference>
<organism evidence="1">
    <name type="scientific">mine drainage metagenome</name>
    <dbReference type="NCBI Taxonomy" id="410659"/>
    <lineage>
        <taxon>unclassified sequences</taxon>
        <taxon>metagenomes</taxon>
        <taxon>ecological metagenomes</taxon>
    </lineage>
</organism>
<comment type="caution">
    <text evidence="1">The sequence shown here is derived from an EMBL/GenBank/DDBJ whole genome shotgun (WGS) entry which is preliminary data.</text>
</comment>
<dbReference type="SUPFAM" id="SSF50939">
    <property type="entry name" value="Sialidases"/>
    <property type="match status" value="1"/>
</dbReference>
<accession>T1A6V4</accession>
<dbReference type="InterPro" id="IPR036278">
    <property type="entry name" value="Sialidase_sf"/>
</dbReference>
<evidence type="ECO:0000313" key="1">
    <source>
        <dbReference type="EMBL" id="EQD36614.1"/>
    </source>
</evidence>
<reference evidence="1" key="2">
    <citation type="journal article" date="2014" name="ISME J.">
        <title>Microbial stratification in low pH oxic and suboxic macroscopic growths along an acid mine drainage.</title>
        <authorList>
            <person name="Mendez-Garcia C."/>
            <person name="Mesa V."/>
            <person name="Sprenger R.R."/>
            <person name="Richter M."/>
            <person name="Diez M.S."/>
            <person name="Solano J."/>
            <person name="Bargiela R."/>
            <person name="Golyshina O.V."/>
            <person name="Manteca A."/>
            <person name="Ramos J.L."/>
            <person name="Gallego J.R."/>
            <person name="Llorente I."/>
            <person name="Martins Dos Santos V.A."/>
            <person name="Jensen O.N."/>
            <person name="Pelaez A.I."/>
            <person name="Sanchez J."/>
            <person name="Ferrer M."/>
        </authorList>
    </citation>
    <scope>NUCLEOTIDE SEQUENCE</scope>
</reference>
<name>T1A6V4_9ZZZZ</name>
<dbReference type="EMBL" id="AUZZ01008718">
    <property type="protein sequence ID" value="EQD36614.1"/>
    <property type="molecule type" value="Genomic_DNA"/>
</dbReference>
<gene>
    <name evidence="1" type="ORF">B2A_12093</name>
</gene>
<reference evidence="1" key="1">
    <citation type="submission" date="2013-08" db="EMBL/GenBank/DDBJ databases">
        <authorList>
            <person name="Mendez C."/>
            <person name="Richter M."/>
            <person name="Ferrer M."/>
            <person name="Sanchez J."/>
        </authorList>
    </citation>
    <scope>NUCLEOTIDE SEQUENCE</scope>
</reference>
<sequence length="396" mass="42520">MRQDPNDARLLFLGTKNTVYASYDGGLYWHPLALNLPKVQVRDLAINVRQGDLVAATHGRSFWILDNLALLEQMTRQPTIAADAAQVFVPETAWLSHAYGVSEYAKFVLDAGANPPFGATVFFHIPASYDGKTPATLSFVDAQGQVVRSFALHLKTTTPKPAATVRDNWTPIQAKQAADAKLTAIEPGMNRLQWNLRWPDATEVTGFQAPIAAGGLDDTVEGPVVVPGRYTAVLDFGGRKSEQAFTVALDPRLHPAPGALAARLALGLKIHAALDTLDRTLNQAIALRDRLDGAVAAGKLAKASAQPALRALDADIASLVALQIQSSEGSLLHETKLRSHLAYLAADIDLSYDRPTQAEYAVFDHLDRQAQAGEQKLHADIARGNACSSAGRRSGG</sequence>